<keyword evidence="2" id="KW-1185">Reference proteome</keyword>
<dbReference type="EMBL" id="JBAMIC010000008">
    <property type="protein sequence ID" value="KAK7104681.1"/>
    <property type="molecule type" value="Genomic_DNA"/>
</dbReference>
<sequence length="70" mass="7814">MSQAALKGVVWTGVIVATGYGLMKAFTPSESYINEQLRLKDQGERRQKNKDLMAILKKNAGIEETDTNKK</sequence>
<dbReference type="AlphaFoldDB" id="A0AAN9BEI0"/>
<proteinExistence type="predicted"/>
<comment type="caution">
    <text evidence="1">The sequence shown here is derived from an EMBL/GenBank/DDBJ whole genome shotgun (WGS) entry which is preliminary data.</text>
</comment>
<dbReference type="Proteomes" id="UP001374579">
    <property type="component" value="Unassembled WGS sequence"/>
</dbReference>
<reference evidence="1 2" key="1">
    <citation type="submission" date="2024-02" db="EMBL/GenBank/DDBJ databases">
        <title>Chromosome-scale genome assembly of the rough periwinkle Littorina saxatilis.</title>
        <authorList>
            <person name="De Jode A."/>
            <person name="Faria R."/>
            <person name="Formenti G."/>
            <person name="Sims Y."/>
            <person name="Smith T.P."/>
            <person name="Tracey A."/>
            <person name="Wood J.M.D."/>
            <person name="Zagrodzka Z.B."/>
            <person name="Johannesson K."/>
            <person name="Butlin R.K."/>
            <person name="Leder E.H."/>
        </authorList>
    </citation>
    <scope>NUCLEOTIDE SEQUENCE [LARGE SCALE GENOMIC DNA]</scope>
    <source>
        <strain evidence="1">Snail1</strain>
        <tissue evidence="1">Muscle</tissue>
    </source>
</reference>
<evidence type="ECO:0000313" key="1">
    <source>
        <dbReference type="EMBL" id="KAK7104681.1"/>
    </source>
</evidence>
<name>A0AAN9BEI0_9CAEN</name>
<organism evidence="1 2">
    <name type="scientific">Littorina saxatilis</name>
    <dbReference type="NCBI Taxonomy" id="31220"/>
    <lineage>
        <taxon>Eukaryota</taxon>
        <taxon>Metazoa</taxon>
        <taxon>Spiralia</taxon>
        <taxon>Lophotrochozoa</taxon>
        <taxon>Mollusca</taxon>
        <taxon>Gastropoda</taxon>
        <taxon>Caenogastropoda</taxon>
        <taxon>Littorinimorpha</taxon>
        <taxon>Littorinoidea</taxon>
        <taxon>Littorinidae</taxon>
        <taxon>Littorina</taxon>
    </lineage>
</organism>
<accession>A0AAN9BEI0</accession>
<evidence type="ECO:0000313" key="2">
    <source>
        <dbReference type="Proteomes" id="UP001374579"/>
    </source>
</evidence>
<protein>
    <submittedName>
        <fullName evidence="1">Uncharacterized protein</fullName>
    </submittedName>
</protein>
<gene>
    <name evidence="1" type="ORF">V1264_019359</name>
</gene>